<keyword evidence="1" id="KW-0408">Iron</keyword>
<comment type="caution">
    <text evidence="4">The sequence shown here is derived from an EMBL/GenBank/DDBJ whole genome shotgun (WGS) entry which is preliminary data.</text>
</comment>
<dbReference type="OrthoDB" id="2594507at2759"/>
<evidence type="ECO:0000313" key="4">
    <source>
        <dbReference type="EMBL" id="KAF4123066.1"/>
    </source>
</evidence>
<evidence type="ECO:0000259" key="3">
    <source>
        <dbReference type="Pfam" id="PF04412"/>
    </source>
</evidence>
<organism evidence="4 5">
    <name type="scientific">Geosmithia morbida</name>
    <dbReference type="NCBI Taxonomy" id="1094350"/>
    <lineage>
        <taxon>Eukaryota</taxon>
        <taxon>Fungi</taxon>
        <taxon>Dikarya</taxon>
        <taxon>Ascomycota</taxon>
        <taxon>Pezizomycotina</taxon>
        <taxon>Sordariomycetes</taxon>
        <taxon>Hypocreomycetidae</taxon>
        <taxon>Hypocreales</taxon>
        <taxon>Bionectriaceae</taxon>
        <taxon>Geosmithia</taxon>
    </lineage>
</organism>
<dbReference type="GO" id="GO:0016829">
    <property type="term" value="F:lyase activity"/>
    <property type="evidence" value="ECO:0007669"/>
    <property type="project" value="UniProtKB-KW"/>
</dbReference>
<keyword evidence="5" id="KW-1185">Reference proteome</keyword>
<dbReference type="PANTHER" id="PTHR36577:SF3">
    <property type="entry name" value="DUF521 DOMAIN PROTEIN (AFU_ORTHOLOGUE AFUA_6G00490)"/>
    <property type="match status" value="1"/>
</dbReference>
<protein>
    <submittedName>
        <fullName evidence="4">Cis-L-3-hydroxyproline dehydratase</fullName>
    </submittedName>
</protein>
<evidence type="ECO:0000313" key="5">
    <source>
        <dbReference type="Proteomes" id="UP000749293"/>
    </source>
</evidence>
<dbReference type="PANTHER" id="PTHR36577">
    <property type="entry name" value="DUF521 DOMAIN PROTEIN (AFU_ORTHOLOGUE AFUA_6G00490)"/>
    <property type="match status" value="1"/>
</dbReference>
<dbReference type="InterPro" id="IPR007506">
    <property type="entry name" value="PMDh-L-like_dom"/>
</dbReference>
<feature type="domain" description="Phosphomevalonate dehydratase large subunit-like" evidence="3">
    <location>
        <begin position="1"/>
        <end position="63"/>
    </location>
</feature>
<name>A0A9P4YU05_9HYPO</name>
<sequence length="184" mass="19694">MAMEILVQLAAVQGATSLIDVSRVYIDACVCVGETSLLIPQRLLDRGGKFVVPTTCSSLRDDQPNSADRTADSSDGTINLVSLGNPDLTLPELALVAKLCAGKAKADDTQLMLVTNRHVCGQAAKHSYVDAVEAFSARIVTDTCWCMIEPVISVKASAKHTHYGPEMTGRGYHFGSIQSWIRAA</sequence>
<evidence type="ECO:0000256" key="1">
    <source>
        <dbReference type="ARBA" id="ARBA00023004"/>
    </source>
</evidence>
<dbReference type="Pfam" id="PF04412">
    <property type="entry name" value="AcnX"/>
    <property type="match status" value="2"/>
</dbReference>
<gene>
    <name evidence="4" type="ORF">GMORB2_6614</name>
</gene>
<evidence type="ECO:0000256" key="2">
    <source>
        <dbReference type="ARBA" id="ARBA00023239"/>
    </source>
</evidence>
<reference evidence="4" key="1">
    <citation type="submission" date="2020-03" db="EMBL/GenBank/DDBJ databases">
        <title>Site-based positive gene gene selection in Geosmithia morbida across the United States reveals a broad range of putative effectors and factors for local host and environmental adapation.</title>
        <authorList>
            <person name="Onufrak A."/>
            <person name="Murdoch R.W."/>
            <person name="Gazis R."/>
            <person name="Huff M."/>
            <person name="Staton M."/>
            <person name="Klingeman W."/>
            <person name="Hadziabdic D."/>
        </authorList>
    </citation>
    <scope>NUCLEOTIDE SEQUENCE</scope>
    <source>
        <strain evidence="4">1262</strain>
    </source>
</reference>
<dbReference type="EMBL" id="JAANYQ010000007">
    <property type="protein sequence ID" value="KAF4123066.1"/>
    <property type="molecule type" value="Genomic_DNA"/>
</dbReference>
<keyword evidence="2" id="KW-0456">Lyase</keyword>
<dbReference type="AlphaFoldDB" id="A0A9P4YU05"/>
<feature type="domain" description="Phosphomevalonate dehydratase large subunit-like" evidence="3">
    <location>
        <begin position="70"/>
        <end position="181"/>
    </location>
</feature>
<dbReference type="Proteomes" id="UP000749293">
    <property type="component" value="Unassembled WGS sequence"/>
</dbReference>
<proteinExistence type="predicted"/>
<dbReference type="RefSeq" id="XP_035321718.1">
    <property type="nucleotide sequence ID" value="XM_035468584.1"/>
</dbReference>
<dbReference type="GeneID" id="55972839"/>
<accession>A0A9P4YU05</accession>